<evidence type="ECO:0000313" key="2">
    <source>
        <dbReference type="Proteomes" id="UP001187192"/>
    </source>
</evidence>
<name>A0AA87ZEX2_FICCA</name>
<proteinExistence type="predicted"/>
<dbReference type="Proteomes" id="UP001187192">
    <property type="component" value="Unassembled WGS sequence"/>
</dbReference>
<keyword evidence="2" id="KW-1185">Reference proteome</keyword>
<dbReference type="EMBL" id="BTGU01000003">
    <property type="protein sequence ID" value="GMN30450.1"/>
    <property type="molecule type" value="Genomic_DNA"/>
</dbReference>
<organism evidence="1 2">
    <name type="scientific">Ficus carica</name>
    <name type="common">Common fig</name>
    <dbReference type="NCBI Taxonomy" id="3494"/>
    <lineage>
        <taxon>Eukaryota</taxon>
        <taxon>Viridiplantae</taxon>
        <taxon>Streptophyta</taxon>
        <taxon>Embryophyta</taxon>
        <taxon>Tracheophyta</taxon>
        <taxon>Spermatophyta</taxon>
        <taxon>Magnoliopsida</taxon>
        <taxon>eudicotyledons</taxon>
        <taxon>Gunneridae</taxon>
        <taxon>Pentapetalae</taxon>
        <taxon>rosids</taxon>
        <taxon>fabids</taxon>
        <taxon>Rosales</taxon>
        <taxon>Moraceae</taxon>
        <taxon>Ficeae</taxon>
        <taxon>Ficus</taxon>
    </lineage>
</organism>
<protein>
    <submittedName>
        <fullName evidence="1">Uncharacterized protein</fullName>
    </submittedName>
</protein>
<sequence length="193" mass="21805">MESFLRTVNPPSILTEDNLDLIRGKYEFPNEVQLRLPFPNERADTVSEGMHHYQLAIPQLMLNGMRVFLGLIVIVDETGIELTTQVLVVSTFICRSLLGCSLAWIEAALEPHGLLREGSLCSHYDQLASQGLVLRTDAFHLHLLGIMLLVVPPAIHGYPTRLLCEFLMYDGQGPHNRRQTIDVKNLRSNFNQD</sequence>
<accession>A0AA87ZEX2</accession>
<gene>
    <name evidence="1" type="ORF">TIFTF001_002797</name>
</gene>
<dbReference type="AlphaFoldDB" id="A0AA87ZEX2"/>
<comment type="caution">
    <text evidence="1">The sequence shown here is derived from an EMBL/GenBank/DDBJ whole genome shotgun (WGS) entry which is preliminary data.</text>
</comment>
<evidence type="ECO:0000313" key="1">
    <source>
        <dbReference type="EMBL" id="GMN30450.1"/>
    </source>
</evidence>
<reference evidence="1" key="1">
    <citation type="submission" date="2023-07" db="EMBL/GenBank/DDBJ databases">
        <title>draft genome sequence of fig (Ficus carica).</title>
        <authorList>
            <person name="Takahashi T."/>
            <person name="Nishimura K."/>
        </authorList>
    </citation>
    <scope>NUCLEOTIDE SEQUENCE</scope>
</reference>